<dbReference type="PANTHER" id="PTHR43840:SF15">
    <property type="entry name" value="MITOCHONDRIAL METAL TRANSPORTER 1-RELATED"/>
    <property type="match status" value="1"/>
</dbReference>
<dbReference type="Gene3D" id="3.30.70.1350">
    <property type="entry name" value="Cation efflux protein, cytoplasmic domain"/>
    <property type="match status" value="1"/>
</dbReference>
<feature type="domain" description="Cation efflux protein transmembrane" evidence="8">
    <location>
        <begin position="11"/>
        <end position="205"/>
    </location>
</feature>
<protein>
    <submittedName>
        <fullName evidence="10">Cadmium, cobalt and zinc/H(+)-K(+) antiporter</fullName>
    </submittedName>
</protein>
<keyword evidence="4 7" id="KW-0812">Transmembrane</keyword>
<evidence type="ECO:0000256" key="2">
    <source>
        <dbReference type="ARBA" id="ARBA00008114"/>
    </source>
</evidence>
<reference evidence="10 11" key="1">
    <citation type="submission" date="2019-01" db="EMBL/GenBank/DDBJ databases">
        <authorList>
            <consortium name="Pathogen Informatics"/>
        </authorList>
    </citation>
    <scope>NUCLEOTIDE SEQUENCE [LARGE SCALE GENOMIC DNA]</scope>
    <source>
        <strain evidence="10 11">NCTC10138</strain>
    </source>
</reference>
<dbReference type="Gene3D" id="1.20.1510.10">
    <property type="entry name" value="Cation efflux protein transmembrane domain"/>
    <property type="match status" value="1"/>
</dbReference>
<feature type="transmembrane region" description="Helical" evidence="7">
    <location>
        <begin position="7"/>
        <end position="28"/>
    </location>
</feature>
<dbReference type="InterPro" id="IPR050291">
    <property type="entry name" value="CDF_Transporter"/>
</dbReference>
<dbReference type="InterPro" id="IPR058533">
    <property type="entry name" value="Cation_efflux_TM"/>
</dbReference>
<dbReference type="FunFam" id="1.20.1510.10:FF:000006">
    <property type="entry name" value="Divalent cation efflux transporter"/>
    <property type="match status" value="1"/>
</dbReference>
<evidence type="ECO:0000256" key="7">
    <source>
        <dbReference type="SAM" id="Phobius"/>
    </source>
</evidence>
<dbReference type="Proteomes" id="UP000289841">
    <property type="component" value="Chromosome"/>
</dbReference>
<dbReference type="Pfam" id="PF01545">
    <property type="entry name" value="Cation_efflux"/>
    <property type="match status" value="1"/>
</dbReference>
<evidence type="ECO:0000259" key="9">
    <source>
        <dbReference type="Pfam" id="PF16916"/>
    </source>
</evidence>
<comment type="similarity">
    <text evidence="2">Belongs to the cation diffusion facilitator (CDF) transporter (TC 2.A.4) family.</text>
</comment>
<feature type="transmembrane region" description="Helical" evidence="7">
    <location>
        <begin position="77"/>
        <end position="95"/>
    </location>
</feature>
<feature type="domain" description="Cation efflux protein cytoplasmic" evidence="9">
    <location>
        <begin position="210"/>
        <end position="287"/>
    </location>
</feature>
<evidence type="ECO:0000313" key="11">
    <source>
        <dbReference type="Proteomes" id="UP000289841"/>
    </source>
</evidence>
<dbReference type="RefSeq" id="WP_162140333.1">
    <property type="nucleotide sequence ID" value="NZ_LR215048.1"/>
</dbReference>
<dbReference type="GO" id="GO:0008324">
    <property type="term" value="F:monoatomic cation transmembrane transporter activity"/>
    <property type="evidence" value="ECO:0007669"/>
    <property type="project" value="InterPro"/>
</dbReference>
<dbReference type="InterPro" id="IPR027470">
    <property type="entry name" value="Cation_efflux_CTD"/>
</dbReference>
<dbReference type="NCBIfam" id="TIGR01297">
    <property type="entry name" value="CDF"/>
    <property type="match status" value="1"/>
</dbReference>
<dbReference type="AlphaFoldDB" id="A0A449BCH6"/>
<evidence type="ECO:0000313" key="10">
    <source>
        <dbReference type="EMBL" id="VEU80135.1"/>
    </source>
</evidence>
<feature type="transmembrane region" description="Helical" evidence="7">
    <location>
        <begin position="40"/>
        <end position="56"/>
    </location>
</feature>
<dbReference type="EMBL" id="LR215048">
    <property type="protein sequence ID" value="VEU80135.1"/>
    <property type="molecule type" value="Genomic_DNA"/>
</dbReference>
<dbReference type="InterPro" id="IPR002524">
    <property type="entry name" value="Cation_efflux"/>
</dbReference>
<comment type="subcellular location">
    <subcellularLocation>
        <location evidence="1">Membrane</location>
        <topology evidence="1">Multi-pass membrane protein</topology>
    </subcellularLocation>
</comment>
<feature type="transmembrane region" description="Helical" evidence="7">
    <location>
        <begin position="115"/>
        <end position="134"/>
    </location>
</feature>
<gene>
    <name evidence="10" type="primary">czcD</name>
    <name evidence="10" type="ORF">NCTC10138_00491</name>
</gene>
<keyword evidence="3" id="KW-0813">Transport</keyword>
<keyword evidence="5 7" id="KW-1133">Transmembrane helix</keyword>
<evidence type="ECO:0000256" key="3">
    <source>
        <dbReference type="ARBA" id="ARBA00022448"/>
    </source>
</evidence>
<proteinExistence type="inferred from homology"/>
<dbReference type="InterPro" id="IPR027469">
    <property type="entry name" value="Cation_efflux_TMD_sf"/>
</dbReference>
<sequence length="288" mass="32510">MIKEVKRIFVAGLILNIVLTIIKLLGGYLGKSNSLVSDGYNSLSDIFISSLLLIFITISNKKADKNHPYGHEKYEGIISFVLGLFLMIMSLYIIYLGINDLFKYDNTIVYEKPKLFTIVVAVISILIKLIIYFINIKGYKKYNQISLKADAYNHLGDIFATSASLIGIVLASISFVYFDYIASIIIGLIIFKNGFDVTKEAISFLVDEAPSKDEIKNIKKSILEIDGVMGIDDFKARKHMNKIYVDVEIAVSKKLSLIDAHKIAEDVHLKIEDKYENVIHCMVHVNPR</sequence>
<organism evidence="10 11">
    <name type="scientific">Haploplasma axanthum</name>
    <name type="common">Acholeplasma axanthum</name>
    <dbReference type="NCBI Taxonomy" id="29552"/>
    <lineage>
        <taxon>Bacteria</taxon>
        <taxon>Bacillati</taxon>
        <taxon>Mycoplasmatota</taxon>
        <taxon>Mollicutes</taxon>
        <taxon>Acholeplasmatales</taxon>
        <taxon>Acholeplasmataceae</taxon>
        <taxon>Haploplasma</taxon>
    </lineage>
</organism>
<dbReference type="GO" id="GO:0016020">
    <property type="term" value="C:membrane"/>
    <property type="evidence" value="ECO:0007669"/>
    <property type="project" value="UniProtKB-SubCell"/>
</dbReference>
<evidence type="ECO:0000256" key="6">
    <source>
        <dbReference type="ARBA" id="ARBA00023136"/>
    </source>
</evidence>
<dbReference type="InterPro" id="IPR036837">
    <property type="entry name" value="Cation_efflux_CTD_sf"/>
</dbReference>
<dbReference type="PANTHER" id="PTHR43840">
    <property type="entry name" value="MITOCHONDRIAL METAL TRANSPORTER 1-RELATED"/>
    <property type="match status" value="1"/>
</dbReference>
<keyword evidence="11" id="KW-1185">Reference proteome</keyword>
<dbReference type="Pfam" id="PF16916">
    <property type="entry name" value="ZT_dimer"/>
    <property type="match status" value="1"/>
</dbReference>
<keyword evidence="6 7" id="KW-0472">Membrane</keyword>
<evidence type="ECO:0000256" key="1">
    <source>
        <dbReference type="ARBA" id="ARBA00004141"/>
    </source>
</evidence>
<dbReference type="SUPFAM" id="SSF161111">
    <property type="entry name" value="Cation efflux protein transmembrane domain-like"/>
    <property type="match status" value="1"/>
</dbReference>
<dbReference type="SUPFAM" id="SSF160240">
    <property type="entry name" value="Cation efflux protein cytoplasmic domain-like"/>
    <property type="match status" value="1"/>
</dbReference>
<dbReference type="STRING" id="1278311.GCA_000428705_00882"/>
<evidence type="ECO:0000256" key="5">
    <source>
        <dbReference type="ARBA" id="ARBA00022989"/>
    </source>
</evidence>
<name>A0A449BCH6_HAPAX</name>
<evidence type="ECO:0000256" key="4">
    <source>
        <dbReference type="ARBA" id="ARBA00022692"/>
    </source>
</evidence>
<evidence type="ECO:0000259" key="8">
    <source>
        <dbReference type="Pfam" id="PF01545"/>
    </source>
</evidence>
<accession>A0A449BCH6</accession>
<dbReference type="KEGG" id="aaxa:NCTC10138_00491"/>